<evidence type="ECO:0000313" key="2">
    <source>
        <dbReference type="Proteomes" id="UP000196877"/>
    </source>
</evidence>
<dbReference type="SUPFAM" id="SSF54736">
    <property type="entry name" value="ClpS-like"/>
    <property type="match status" value="1"/>
</dbReference>
<name>A0ABM6LH84_9BACI</name>
<sequence>MMAKISLRIENDNNVLKYIKHLRSFTNLGLGEIKSRIENDEPVYECILFENEEETENLENLITTLTNAGGKVKILQQDDSIVEEISITYLKNRIERFKQIQEQNQQLDDLMFGNDD</sequence>
<dbReference type="InterPro" id="IPR014719">
    <property type="entry name" value="Ribosomal_bL12_C/ClpS-like"/>
</dbReference>
<dbReference type="Gene3D" id="3.30.1390.10">
    <property type="match status" value="1"/>
</dbReference>
<keyword evidence="2" id="KW-1185">Reference proteome</keyword>
<protein>
    <submittedName>
        <fullName evidence="1">Uncharacterized protein</fullName>
    </submittedName>
</protein>
<gene>
    <name evidence="1" type="ORF">S101395_01908</name>
</gene>
<proteinExistence type="predicted"/>
<dbReference type="EMBL" id="CP021920">
    <property type="protein sequence ID" value="ASB88416.1"/>
    <property type="molecule type" value="Genomic_DNA"/>
</dbReference>
<accession>A0ABM6LH84</accession>
<dbReference type="Proteomes" id="UP000196877">
    <property type="component" value="Chromosome"/>
</dbReference>
<reference evidence="1 2" key="1">
    <citation type="submission" date="2017-06" db="EMBL/GenBank/DDBJ databases">
        <title>Genome sequence of Bacillus sonorensis strain SRCM101395.</title>
        <authorList>
            <person name="Cho S.H."/>
        </authorList>
    </citation>
    <scope>NUCLEOTIDE SEQUENCE [LARGE SCALE GENOMIC DNA]</scope>
    <source>
        <strain evidence="1 2">SRCM101395</strain>
    </source>
</reference>
<organism evidence="1 2">
    <name type="scientific">Bacillus sonorensis</name>
    <dbReference type="NCBI Taxonomy" id="119858"/>
    <lineage>
        <taxon>Bacteria</taxon>
        <taxon>Bacillati</taxon>
        <taxon>Bacillota</taxon>
        <taxon>Bacilli</taxon>
        <taxon>Bacillales</taxon>
        <taxon>Bacillaceae</taxon>
        <taxon>Bacillus</taxon>
    </lineage>
</organism>
<evidence type="ECO:0000313" key="1">
    <source>
        <dbReference type="EMBL" id="ASB88416.1"/>
    </source>
</evidence>